<protein>
    <recommendedName>
        <fullName evidence="2">Cwf19-like protein C-terminal domain-containing protein</fullName>
    </recommendedName>
</protein>
<gene>
    <name evidence="3" type="ORF">GSOID_T00019635001</name>
</gene>
<dbReference type="PANTHER" id="PTHR12072:SF5">
    <property type="entry name" value="CWF19-LIKE PROTEIN 2"/>
    <property type="match status" value="1"/>
</dbReference>
<dbReference type="GO" id="GO:0071014">
    <property type="term" value="C:post-mRNA release spliceosomal complex"/>
    <property type="evidence" value="ECO:0007669"/>
    <property type="project" value="TreeGrafter"/>
</dbReference>
<dbReference type="Pfam" id="PF04676">
    <property type="entry name" value="CwfJ_C_2"/>
    <property type="match status" value="1"/>
</dbReference>
<dbReference type="InterPro" id="IPR040194">
    <property type="entry name" value="Cwf19-like"/>
</dbReference>
<organism evidence="3">
    <name type="scientific">Oikopleura dioica</name>
    <name type="common">Tunicate</name>
    <dbReference type="NCBI Taxonomy" id="34765"/>
    <lineage>
        <taxon>Eukaryota</taxon>
        <taxon>Metazoa</taxon>
        <taxon>Chordata</taxon>
        <taxon>Tunicata</taxon>
        <taxon>Appendicularia</taxon>
        <taxon>Copelata</taxon>
        <taxon>Oikopleuridae</taxon>
        <taxon>Oikopleura</taxon>
    </lineage>
</organism>
<feature type="domain" description="Cwf19-like protein C-terminal" evidence="2">
    <location>
        <begin position="62"/>
        <end position="155"/>
    </location>
</feature>
<evidence type="ECO:0000256" key="1">
    <source>
        <dbReference type="ARBA" id="ARBA00006795"/>
    </source>
</evidence>
<accession>E4YUF2</accession>
<dbReference type="Proteomes" id="UP000011014">
    <property type="component" value="Unassembled WGS sequence"/>
</dbReference>
<evidence type="ECO:0000313" key="3">
    <source>
        <dbReference type="EMBL" id="CBY39091.1"/>
    </source>
</evidence>
<proteinExistence type="inferred from homology"/>
<name>E4YUF2_OIKDI</name>
<evidence type="ECO:0000259" key="2">
    <source>
        <dbReference type="Pfam" id="PF04676"/>
    </source>
</evidence>
<reference evidence="3" key="1">
    <citation type="journal article" date="2010" name="Science">
        <title>Plasticity of animal genome architecture unmasked by rapid evolution of a pelagic tunicate.</title>
        <authorList>
            <person name="Denoeud F."/>
            <person name="Henriet S."/>
            <person name="Mungpakdee S."/>
            <person name="Aury J.M."/>
            <person name="Da Silva C."/>
            <person name="Brinkmann H."/>
            <person name="Mikhaleva J."/>
            <person name="Olsen L.C."/>
            <person name="Jubin C."/>
            <person name="Canestro C."/>
            <person name="Bouquet J.M."/>
            <person name="Danks G."/>
            <person name="Poulain J."/>
            <person name="Campsteijn C."/>
            <person name="Adamski M."/>
            <person name="Cross I."/>
            <person name="Yadetie F."/>
            <person name="Muffato M."/>
            <person name="Louis A."/>
            <person name="Butcher S."/>
            <person name="Tsagkogeorga G."/>
            <person name="Konrad A."/>
            <person name="Singh S."/>
            <person name="Jensen M.F."/>
            <person name="Cong E.H."/>
            <person name="Eikeseth-Otteraa H."/>
            <person name="Noel B."/>
            <person name="Anthouard V."/>
            <person name="Porcel B.M."/>
            <person name="Kachouri-Lafond R."/>
            <person name="Nishino A."/>
            <person name="Ugolini M."/>
            <person name="Chourrout P."/>
            <person name="Nishida H."/>
            <person name="Aasland R."/>
            <person name="Huzurbazar S."/>
            <person name="Westhof E."/>
            <person name="Delsuc F."/>
            <person name="Lehrach H."/>
            <person name="Reinhardt R."/>
            <person name="Weissenbach J."/>
            <person name="Roy S.W."/>
            <person name="Artiguenave F."/>
            <person name="Postlethwait J.H."/>
            <person name="Manak J.R."/>
            <person name="Thompson E.M."/>
            <person name="Jaillon O."/>
            <person name="Du Pasquier L."/>
            <person name="Boudinot P."/>
            <person name="Liberles D.A."/>
            <person name="Volff J.N."/>
            <person name="Philippe H."/>
            <person name="Lenhard B."/>
            <person name="Roest Crollius H."/>
            <person name="Wincker P."/>
            <person name="Chourrout D."/>
        </authorList>
    </citation>
    <scope>NUCLEOTIDE SEQUENCE [LARGE SCALE GENOMIC DNA]</scope>
</reference>
<dbReference type="InterPro" id="IPR006767">
    <property type="entry name" value="Cwf19-like_C_dom-2"/>
</dbReference>
<sequence>MTTGICDCDFIIYDDFMYVSRYATKTKGFPHFVTECVPIDMEEAEMAPMYFQKAFQDAEGLWATNKAVVNTMKEMSHFKKVPHQLGHIAVEFGGGGGFAHIVENSERFPPYFMREILGGLADIDPRKWRKPRLDEEAEVIFRAEQMEKSLKEFQATSPSF</sequence>
<dbReference type="PANTHER" id="PTHR12072">
    <property type="entry name" value="CWF19, CELL CYCLE CONTROL PROTEIN"/>
    <property type="match status" value="1"/>
</dbReference>
<comment type="similarity">
    <text evidence="1">Belongs to the CWF19 family.</text>
</comment>
<dbReference type="AlphaFoldDB" id="E4YUF2"/>
<dbReference type="GO" id="GO:0000398">
    <property type="term" value="P:mRNA splicing, via spliceosome"/>
    <property type="evidence" value="ECO:0007669"/>
    <property type="project" value="TreeGrafter"/>
</dbReference>
<dbReference type="EMBL" id="FN655423">
    <property type="protein sequence ID" value="CBY39091.1"/>
    <property type="molecule type" value="Genomic_DNA"/>
</dbReference>